<reference evidence="2 3" key="1">
    <citation type="journal article" date="2015" name="MBio">
        <title>Genome-Resolved Metagenomic Analysis Reveals Roles for Candidate Phyla and Other Microbial Community Members in Biogeochemical Transformations in Oil Reservoirs.</title>
        <authorList>
            <person name="Hu P."/>
            <person name="Tom L."/>
            <person name="Singh A."/>
            <person name="Thomas B.C."/>
            <person name="Baker B.J."/>
            <person name="Piceno Y.M."/>
            <person name="Andersen G.L."/>
            <person name="Banfield J.F."/>
        </authorList>
    </citation>
    <scope>NUCLEOTIDE SEQUENCE [LARGE SCALE GENOMIC DNA]</scope>
    <source>
        <strain evidence="2">46_16</strain>
    </source>
</reference>
<dbReference type="Proteomes" id="UP000064249">
    <property type="component" value="Unassembled WGS sequence"/>
</dbReference>
<sequence length="215" mass="23799">MEKLTIEEARGWYQDADPVHDFDHVLRVYRVATRIANAEGADLEIVQAATLLHDSQGSAPGASGNARAEHHIASAEFANEVLCAKGWPEEKIKAVQHCILAHRFRGKEDAPETLEAKVLFDADKLDVLGAIGAARTVAYAALDNQPVYAEPSQQFLTTGIKAAGEPHSSYHEFVFKLRNVKDRMFTKTGKNLAEARHAYLVEFFTQLTAEVRGER</sequence>
<dbReference type="InterPro" id="IPR003607">
    <property type="entry name" value="HD/PDEase_dom"/>
</dbReference>
<dbReference type="PROSITE" id="PS51831">
    <property type="entry name" value="HD"/>
    <property type="match status" value="1"/>
</dbReference>
<dbReference type="Pfam" id="PF01966">
    <property type="entry name" value="HD"/>
    <property type="match status" value="1"/>
</dbReference>
<evidence type="ECO:0000313" key="3">
    <source>
        <dbReference type="Proteomes" id="UP000064249"/>
    </source>
</evidence>
<gene>
    <name evidence="2" type="ORF">XD73_1230</name>
</gene>
<name>A0A101FWT3_9CHLR</name>
<dbReference type="CDD" id="cd00077">
    <property type="entry name" value="HDc"/>
    <property type="match status" value="1"/>
</dbReference>
<dbReference type="SUPFAM" id="SSF109604">
    <property type="entry name" value="HD-domain/PDEase-like"/>
    <property type="match status" value="1"/>
</dbReference>
<proteinExistence type="predicted"/>
<evidence type="ECO:0000313" key="2">
    <source>
        <dbReference type="EMBL" id="KUK45892.1"/>
    </source>
</evidence>
<comment type="caution">
    <text evidence="2">The sequence shown here is derived from an EMBL/GenBank/DDBJ whole genome shotgun (WGS) entry which is preliminary data.</text>
</comment>
<dbReference type="SMART" id="SM00471">
    <property type="entry name" value="HDc"/>
    <property type="match status" value="1"/>
</dbReference>
<feature type="domain" description="HD" evidence="1">
    <location>
        <begin position="21"/>
        <end position="128"/>
    </location>
</feature>
<accession>A0A101FWT3</accession>
<dbReference type="PANTHER" id="PTHR33594">
    <property type="entry name" value="SUPERFAMILY HYDROLASE, PUTATIVE (AFU_ORTHOLOGUE AFUA_1G03035)-RELATED"/>
    <property type="match status" value="1"/>
</dbReference>
<dbReference type="PANTHER" id="PTHR33594:SF1">
    <property type="entry name" value="HD_PDEASE DOMAIN-CONTAINING PROTEIN"/>
    <property type="match status" value="1"/>
</dbReference>
<organism evidence="2 3">
    <name type="scientific">Anaerolinea thermophila</name>
    <dbReference type="NCBI Taxonomy" id="167964"/>
    <lineage>
        <taxon>Bacteria</taxon>
        <taxon>Bacillati</taxon>
        <taxon>Chloroflexota</taxon>
        <taxon>Anaerolineae</taxon>
        <taxon>Anaerolineales</taxon>
        <taxon>Anaerolineaceae</taxon>
        <taxon>Anaerolinea</taxon>
    </lineage>
</organism>
<dbReference type="EMBL" id="LGFU01000121">
    <property type="protein sequence ID" value="KUK45892.1"/>
    <property type="molecule type" value="Genomic_DNA"/>
</dbReference>
<dbReference type="InterPro" id="IPR006674">
    <property type="entry name" value="HD_domain"/>
</dbReference>
<dbReference type="AlphaFoldDB" id="A0A101FWT3"/>
<dbReference type="Gene3D" id="1.10.3210.50">
    <property type="match status" value="1"/>
</dbReference>
<protein>
    <recommendedName>
        <fullName evidence="1">HD domain-containing protein</fullName>
    </recommendedName>
</protein>
<evidence type="ECO:0000259" key="1">
    <source>
        <dbReference type="PROSITE" id="PS51831"/>
    </source>
</evidence>